<name>A0A4S3K6E9_9GAMM</name>
<dbReference type="Proteomes" id="UP000306317">
    <property type="component" value="Unassembled WGS sequence"/>
</dbReference>
<keyword evidence="2" id="KW-1185">Reference proteome</keyword>
<gene>
    <name evidence="1" type="ORF">B1991_18205</name>
</gene>
<organism evidence="1 2">
    <name type="scientific">Rhodanobacter lindaniclasticus</name>
    <dbReference type="NCBI Taxonomy" id="75310"/>
    <lineage>
        <taxon>Bacteria</taxon>
        <taxon>Pseudomonadati</taxon>
        <taxon>Pseudomonadota</taxon>
        <taxon>Gammaproteobacteria</taxon>
        <taxon>Lysobacterales</taxon>
        <taxon>Rhodanobacteraceae</taxon>
        <taxon>Rhodanobacter</taxon>
    </lineage>
</organism>
<dbReference type="AlphaFoldDB" id="A0A4S3K6E9"/>
<evidence type="ECO:0000313" key="1">
    <source>
        <dbReference type="EMBL" id="THD03735.1"/>
    </source>
</evidence>
<comment type="caution">
    <text evidence="1">The sequence shown here is derived from an EMBL/GenBank/DDBJ whole genome shotgun (WGS) entry which is preliminary data.</text>
</comment>
<evidence type="ECO:0000313" key="2">
    <source>
        <dbReference type="Proteomes" id="UP000306317"/>
    </source>
</evidence>
<proteinExistence type="predicted"/>
<accession>A0A4S3K6E9</accession>
<reference evidence="1 2" key="1">
    <citation type="submission" date="2017-02" db="EMBL/GenBank/DDBJ databases">
        <title>Whole genome sequencing of Rhodanobacter lindaniclasticus DSM 17932.</title>
        <authorList>
            <person name="Kumar S."/>
            <person name="Patil P."/>
            <person name="Patil P.B."/>
        </authorList>
    </citation>
    <scope>NUCLEOTIDE SEQUENCE [LARGE SCALE GENOMIC DNA]</scope>
    <source>
        <strain evidence="1 2">DSM 17932</strain>
    </source>
</reference>
<protein>
    <submittedName>
        <fullName evidence="1">Uncharacterized protein</fullName>
    </submittedName>
</protein>
<dbReference type="EMBL" id="MWIO01000089">
    <property type="protein sequence ID" value="THD03735.1"/>
    <property type="molecule type" value="Genomic_DNA"/>
</dbReference>
<sequence length="90" mass="9833">MINTVECHTHGEQEETFVCQHLAGALSTGEKVGFFWSGGPRGDAWCSACEEVRVREGGATGDWNERSEAFASIKLLCGACYDRLRAQHGI</sequence>